<feature type="compositionally biased region" description="Polar residues" evidence="1">
    <location>
        <begin position="54"/>
        <end position="63"/>
    </location>
</feature>
<name>A0A0F7UMA0_NEOCL</name>
<accession>A0A0F7UMA0</accession>
<feature type="compositionally biased region" description="Basic and acidic residues" evidence="1">
    <location>
        <begin position="480"/>
        <end position="489"/>
    </location>
</feature>
<feature type="compositionally biased region" description="Low complexity" evidence="1">
    <location>
        <begin position="1047"/>
        <end position="1062"/>
    </location>
</feature>
<dbReference type="EMBL" id="LN714486">
    <property type="protein sequence ID" value="CEL70116.1"/>
    <property type="molecule type" value="Genomic_DNA"/>
</dbReference>
<feature type="region of interest" description="Disordered" evidence="1">
    <location>
        <begin position="209"/>
        <end position="301"/>
    </location>
</feature>
<evidence type="ECO:0000313" key="2">
    <source>
        <dbReference type="EMBL" id="CEL70116.1"/>
    </source>
</evidence>
<feature type="compositionally biased region" description="Basic residues" evidence="1">
    <location>
        <begin position="1"/>
        <end position="11"/>
    </location>
</feature>
<feature type="compositionally biased region" description="Polar residues" evidence="1">
    <location>
        <begin position="340"/>
        <end position="357"/>
    </location>
</feature>
<feature type="region of interest" description="Disordered" evidence="1">
    <location>
        <begin position="476"/>
        <end position="643"/>
    </location>
</feature>
<organism evidence="2">
    <name type="scientific">Neospora caninum (strain Liverpool)</name>
    <dbReference type="NCBI Taxonomy" id="572307"/>
    <lineage>
        <taxon>Eukaryota</taxon>
        <taxon>Sar</taxon>
        <taxon>Alveolata</taxon>
        <taxon>Apicomplexa</taxon>
        <taxon>Conoidasida</taxon>
        <taxon>Coccidia</taxon>
        <taxon>Eucoccidiorida</taxon>
        <taxon>Eimeriorina</taxon>
        <taxon>Sarcocystidae</taxon>
        <taxon>Neospora</taxon>
    </lineage>
</organism>
<feature type="region of interest" description="Disordered" evidence="1">
    <location>
        <begin position="1"/>
        <end position="72"/>
    </location>
</feature>
<feature type="region of interest" description="Disordered" evidence="1">
    <location>
        <begin position="729"/>
        <end position="795"/>
    </location>
</feature>
<feature type="compositionally biased region" description="Polar residues" evidence="1">
    <location>
        <begin position="993"/>
        <end position="1003"/>
    </location>
</feature>
<evidence type="ECO:0000256" key="1">
    <source>
        <dbReference type="SAM" id="MobiDB-lite"/>
    </source>
</evidence>
<feature type="compositionally biased region" description="Basic and acidic residues" evidence="1">
    <location>
        <begin position="406"/>
        <end position="426"/>
    </location>
</feature>
<feature type="compositionally biased region" description="Basic and acidic residues" evidence="1">
    <location>
        <begin position="576"/>
        <end position="599"/>
    </location>
</feature>
<feature type="region of interest" description="Disordered" evidence="1">
    <location>
        <begin position="340"/>
        <end position="388"/>
    </location>
</feature>
<feature type="region of interest" description="Disordered" evidence="1">
    <location>
        <begin position="1284"/>
        <end position="1382"/>
    </location>
</feature>
<feature type="region of interest" description="Disordered" evidence="1">
    <location>
        <begin position="1031"/>
        <end position="1062"/>
    </location>
</feature>
<feature type="compositionally biased region" description="Polar residues" evidence="1">
    <location>
        <begin position="209"/>
        <end position="224"/>
    </location>
</feature>
<reference evidence="2" key="1">
    <citation type="journal article" date="2015" name="PLoS ONE">
        <title>Comprehensive Evaluation of Toxoplasma gondii VEG and Neospora caninum LIV Genomes with Tachyzoite Stage Transcriptome and Proteome Defines Novel Transcript Features.</title>
        <authorList>
            <person name="Ramaprasad A."/>
            <person name="Mourier T."/>
            <person name="Naeem R."/>
            <person name="Malas T.B."/>
            <person name="Moussa E."/>
            <person name="Panigrahi A."/>
            <person name="Vermont S.J."/>
            <person name="Otto T.D."/>
            <person name="Wastling J."/>
            <person name="Pain A."/>
        </authorList>
    </citation>
    <scope>NUCLEOTIDE SEQUENCE</scope>
    <source>
        <strain evidence="2">Liverpool</strain>
    </source>
</reference>
<protein>
    <submittedName>
        <fullName evidence="2">Uncharacterized protein</fullName>
    </submittedName>
</protein>
<feature type="region of interest" description="Disordered" evidence="1">
    <location>
        <begin position="95"/>
        <end position="127"/>
    </location>
</feature>
<feature type="compositionally biased region" description="Polar residues" evidence="1">
    <location>
        <begin position="239"/>
        <end position="254"/>
    </location>
</feature>
<feature type="compositionally biased region" description="Low complexity" evidence="1">
    <location>
        <begin position="263"/>
        <end position="272"/>
    </location>
</feature>
<feature type="compositionally biased region" description="Low complexity" evidence="1">
    <location>
        <begin position="603"/>
        <end position="614"/>
    </location>
</feature>
<feature type="region of interest" description="Disordered" evidence="1">
    <location>
        <begin position="930"/>
        <end position="962"/>
    </location>
</feature>
<feature type="compositionally biased region" description="Low complexity" evidence="1">
    <location>
        <begin position="95"/>
        <end position="119"/>
    </location>
</feature>
<feature type="compositionally biased region" description="Basic and acidic residues" evidence="1">
    <location>
        <begin position="751"/>
        <end position="766"/>
    </location>
</feature>
<feature type="region of interest" description="Disordered" evidence="1">
    <location>
        <begin position="978"/>
        <end position="1016"/>
    </location>
</feature>
<feature type="region of interest" description="Disordered" evidence="1">
    <location>
        <begin position="406"/>
        <end position="427"/>
    </location>
</feature>
<feature type="compositionally biased region" description="Basic and acidic residues" evidence="1">
    <location>
        <begin position="1031"/>
        <end position="1041"/>
    </location>
</feature>
<feature type="region of interest" description="Disordered" evidence="1">
    <location>
        <begin position="1228"/>
        <end position="1265"/>
    </location>
</feature>
<proteinExistence type="predicted"/>
<gene>
    <name evidence="2" type="ORF">BN1204_058030</name>
</gene>
<feature type="compositionally biased region" description="Acidic residues" evidence="1">
    <location>
        <begin position="491"/>
        <end position="508"/>
    </location>
</feature>
<sequence length="1470" mass="156306">MTHPPLTHRRQPPLEWHFPLLSPDTVSSAGHSREMGDLRAPRSDALATVGEPSSGYTTPSPTHSRPPVAVSSFQRASPFSDPFCRAAPWIPSSSPFPSRFSEPPGGPASATPAGNSGSPVASSSEERQKPLCVRSLVLGMEIALLSERVSRLPDGGLDSASDLTWLCLLQAYGLYQQDTVAFLNGLLVESQDRLTRLLDFFQHSPSAASRSQSLGLQRGTSSAPAGSRFASSEAPGRSIPTQQSRAASLFQPASTAGLDDVPASRGSSGASSAREDGAADSCLRSVTGTATSPEDEKQRQTDLTVSMLEASPQEVCSSLCSSGIPGSSVTSPCGSTFTSPLVSFSSSPRASRLQSEGDSPEEHPEDCSLPSLLQQGPGPSLAPGKDKEVRGFQATPSELAAVLSCRGKERTQKGERDCERAPEGSARELVLSSTSLGGSTRAAVSQSGSVGSSLENLSESVTSLDATKGERRLTHTLRFKGSEAERGFEIDSADEGLEGGADAADEEEVPRPRVRRSLAFSATEIREDTSDEDGDTPACARIAEFRRLGGSTTGSGKSDEEEEEGPAGGDFALPNRDSERLEPSRFASDSRDERIEVETRNTSSSQGRSFLSSSPASDFQGKSPASVRRSRRRIEQTQRRPHRLRRARSCPCLEFRRASRGLNFCSPFSDQLRRHSVEIILLPAAWNRRAARPSWFCREFPTAFSDAFALHTADAFSLNTADRFSPLNNSGPSHLVPPFSPPTTSSPEPAFGEKEDRDQTATHESVDSLGSPRDLPVSGVNPLASSSRSADRTRRSRLEEFALALRLQMKENALRLQLVQRQQRALVESQEAARRRQQTNLQRLKAHQNACASSHRLFEKCSSSRVPVAPHCSPSDTNIGRLPAFSGVAAPPCQPLPGAAEGEGRSHVCDIWGSASAVMEHVLPSPTCEAFRHSTGHTTGARDVERRATTQRQEAVHSSPGRGGMLLLSLNLIGGIETSRSGETSDRRHCPLTTVSSSGSPDQVNPPGLASSRFERAGTDPFVSTYSFAERLPHTQGRERSSGVLQSVASSTASTTAPSPVASGACYPLPSPPSPGMTTASAARGRASCASRGVLAAGEDAAQFQFPVAAPADLGLALHPLSNSASATVTSLPQWRDALINGEEGETQEGGFTFRATSGAMGMAIRPLSSISAASGTSTETAAFEIQPMGTQWSPSTGSAGVPFRSWLPTSAFDLSAPSASSMFVVAHRPTSPQEEGEGSREGDGTGQSSLETRDRSASPPRAAPIHVRNYLYRAAGVGGRHAWPREDAGRGEGIPAGPLGETLDGGSREVSLPSHEAVSTARGHRCPQLPGQRRTEFGPSAPAGGSEHVRGDARGLPGSPSHGRAAPAMSRRTSGEARAPTDLQAADPATWGRCMQMRLGGDEQSSFASCSQPLVHGRFEHHVLLQQRQQEFLQRQLLKSEEQIQGLRALMDRLLVVMEHLRSRDGVSN</sequence>
<feature type="compositionally biased region" description="Basic and acidic residues" evidence="1">
    <location>
        <begin position="31"/>
        <end position="42"/>
    </location>
</feature>